<dbReference type="Pfam" id="PF01593">
    <property type="entry name" value="Amino_oxidase"/>
    <property type="match status" value="1"/>
</dbReference>
<dbReference type="STRING" id="1178515.SY83_17035"/>
<keyword evidence="9 11" id="KW-0560">Oxidoreductase</keyword>
<keyword evidence="14" id="KW-1185">Reference proteome</keyword>
<dbReference type="PANTHER" id="PTHR42923">
    <property type="entry name" value="PROTOPORPHYRINOGEN OXIDASE"/>
    <property type="match status" value="1"/>
</dbReference>
<dbReference type="GO" id="GO:0004729">
    <property type="term" value="F:oxygen-dependent protoporphyrinogen oxidase activity"/>
    <property type="evidence" value="ECO:0007669"/>
    <property type="project" value="UniProtKB-UniRule"/>
</dbReference>
<comment type="subcellular location">
    <subcellularLocation>
        <location evidence="11">Cytoplasm</location>
    </subcellularLocation>
</comment>
<dbReference type="EC" id="1.3.3.15" evidence="5 11"/>
<dbReference type="AlphaFoldDB" id="A0A172TLB1"/>
<dbReference type="SUPFAM" id="SSF54373">
    <property type="entry name" value="FAD-linked reductases, C-terminal domain"/>
    <property type="match status" value="1"/>
</dbReference>
<dbReference type="Gene3D" id="3.50.50.60">
    <property type="entry name" value="FAD/NAD(P)-binding domain"/>
    <property type="match status" value="1"/>
</dbReference>
<organism evidence="13 14">
    <name type="scientific">Paenibacillus swuensis</name>
    <dbReference type="NCBI Taxonomy" id="1178515"/>
    <lineage>
        <taxon>Bacteria</taxon>
        <taxon>Bacillati</taxon>
        <taxon>Bacillota</taxon>
        <taxon>Bacilli</taxon>
        <taxon>Bacillales</taxon>
        <taxon>Paenibacillaceae</taxon>
        <taxon>Paenibacillus</taxon>
    </lineage>
</organism>
<dbReference type="GO" id="GO:0005737">
    <property type="term" value="C:cytoplasm"/>
    <property type="evidence" value="ECO:0007669"/>
    <property type="project" value="UniProtKB-SubCell"/>
</dbReference>
<dbReference type="InterPro" id="IPR050464">
    <property type="entry name" value="Zeta_carotene_desat/Oxidored"/>
</dbReference>
<comment type="similarity">
    <text evidence="4 11">Belongs to the protoporphyrinogen/coproporphyrinogen oxidase family. Coproporphyrinogen III oxidase subfamily.</text>
</comment>
<dbReference type="GO" id="GO:0006783">
    <property type="term" value="P:heme biosynthetic process"/>
    <property type="evidence" value="ECO:0007669"/>
    <property type="project" value="UniProtKB-UniRule"/>
</dbReference>
<evidence type="ECO:0000256" key="11">
    <source>
        <dbReference type="RuleBase" id="RU364052"/>
    </source>
</evidence>
<evidence type="ECO:0000256" key="3">
    <source>
        <dbReference type="ARBA" id="ARBA00004744"/>
    </source>
</evidence>
<keyword evidence="11" id="KW-0963">Cytoplasm</keyword>
<comment type="pathway">
    <text evidence="3 11">Porphyrin-containing compound metabolism; protoheme biosynthesis.</text>
</comment>
<dbReference type="InterPro" id="IPR004572">
    <property type="entry name" value="Protoporphyrinogen_oxidase"/>
</dbReference>
<dbReference type="PATRIC" id="fig|1178515.4.peg.3427"/>
<dbReference type="Gene3D" id="3.90.660.20">
    <property type="entry name" value="Protoporphyrinogen oxidase, mitochondrial, domain 2"/>
    <property type="match status" value="1"/>
</dbReference>
<evidence type="ECO:0000256" key="1">
    <source>
        <dbReference type="ARBA" id="ARBA00001755"/>
    </source>
</evidence>
<keyword evidence="10 11" id="KW-0350">Heme biosynthesis</keyword>
<name>A0A172TLB1_9BACL</name>
<dbReference type="KEGG" id="pswu:SY83_17035"/>
<dbReference type="InterPro" id="IPR036188">
    <property type="entry name" value="FAD/NAD-bd_sf"/>
</dbReference>
<feature type="domain" description="Amine oxidase" evidence="12">
    <location>
        <begin position="12"/>
        <end position="458"/>
    </location>
</feature>
<evidence type="ECO:0000313" key="14">
    <source>
        <dbReference type="Proteomes" id="UP000076927"/>
    </source>
</evidence>
<reference evidence="13 14" key="1">
    <citation type="submission" date="2015-01" db="EMBL/GenBank/DDBJ databases">
        <title>Paenibacillus swuensis/DY6/whole genome sequencing.</title>
        <authorList>
            <person name="Kim M.K."/>
            <person name="Srinivasan S."/>
            <person name="Lee J.-J."/>
        </authorList>
    </citation>
    <scope>NUCLEOTIDE SEQUENCE [LARGE SCALE GENOMIC DNA]</scope>
    <source>
        <strain evidence="13 14">DY6</strain>
    </source>
</reference>
<evidence type="ECO:0000256" key="6">
    <source>
        <dbReference type="ARBA" id="ARBA00019046"/>
    </source>
</evidence>
<dbReference type="Proteomes" id="UP000076927">
    <property type="component" value="Chromosome"/>
</dbReference>
<dbReference type="SUPFAM" id="SSF51905">
    <property type="entry name" value="FAD/NAD(P)-binding domain"/>
    <property type="match status" value="1"/>
</dbReference>
<comment type="catalytic activity">
    <reaction evidence="1">
        <text>coproporphyrinogen III + 3 O2 = coproporphyrin III + 3 H2O2</text>
        <dbReference type="Rhea" id="RHEA:43436"/>
        <dbReference type="ChEBI" id="CHEBI:15379"/>
        <dbReference type="ChEBI" id="CHEBI:16240"/>
        <dbReference type="ChEBI" id="CHEBI:57309"/>
        <dbReference type="ChEBI" id="CHEBI:131725"/>
        <dbReference type="EC" id="1.3.3.15"/>
    </reaction>
    <physiologicalReaction direction="left-to-right" evidence="1">
        <dbReference type="Rhea" id="RHEA:43437"/>
    </physiologicalReaction>
</comment>
<evidence type="ECO:0000256" key="10">
    <source>
        <dbReference type="ARBA" id="ARBA00023133"/>
    </source>
</evidence>
<dbReference type="Gene3D" id="1.10.3110.10">
    <property type="entry name" value="protoporphyrinogen ix oxidase, domain 3"/>
    <property type="match status" value="1"/>
</dbReference>
<evidence type="ECO:0000256" key="7">
    <source>
        <dbReference type="ARBA" id="ARBA00022630"/>
    </source>
</evidence>
<evidence type="ECO:0000256" key="8">
    <source>
        <dbReference type="ARBA" id="ARBA00022827"/>
    </source>
</evidence>
<evidence type="ECO:0000313" key="13">
    <source>
        <dbReference type="EMBL" id="ANE47704.1"/>
    </source>
</evidence>
<accession>A0A172TLB1</accession>
<dbReference type="InterPro" id="IPR002937">
    <property type="entry name" value="Amino_oxidase"/>
</dbReference>
<evidence type="ECO:0000256" key="5">
    <source>
        <dbReference type="ARBA" id="ARBA00012402"/>
    </source>
</evidence>
<evidence type="ECO:0000259" key="12">
    <source>
        <dbReference type="Pfam" id="PF01593"/>
    </source>
</evidence>
<evidence type="ECO:0000256" key="2">
    <source>
        <dbReference type="ARBA" id="ARBA00001974"/>
    </source>
</evidence>
<keyword evidence="8 11" id="KW-0274">FAD</keyword>
<evidence type="ECO:0000256" key="4">
    <source>
        <dbReference type="ARBA" id="ARBA00008310"/>
    </source>
</evidence>
<evidence type="ECO:0000256" key="9">
    <source>
        <dbReference type="ARBA" id="ARBA00023002"/>
    </source>
</evidence>
<comment type="function">
    <text evidence="11">Involved in coproporphyrin-dependent heme b biosynthesis. Catalyzes the oxidation of coproporphyrinogen III to coproporphyrin III.</text>
</comment>
<keyword evidence="7 11" id="KW-0285">Flavoprotein</keyword>
<dbReference type="NCBIfam" id="TIGR00562">
    <property type="entry name" value="proto_IX_ox"/>
    <property type="match status" value="1"/>
</dbReference>
<dbReference type="OrthoDB" id="9805195at2"/>
<dbReference type="UniPathway" id="UPA00252"/>
<proteinExistence type="inferred from homology"/>
<dbReference type="EMBL" id="CP011388">
    <property type="protein sequence ID" value="ANE47704.1"/>
    <property type="molecule type" value="Genomic_DNA"/>
</dbReference>
<gene>
    <name evidence="13" type="ORF">SY83_17035</name>
</gene>
<protein>
    <recommendedName>
        <fullName evidence="6 11">Coproporphyrinogen III oxidase</fullName>
        <ecNumber evidence="5 11">1.3.3.15</ecNumber>
    </recommendedName>
</protein>
<dbReference type="PANTHER" id="PTHR42923:SF3">
    <property type="entry name" value="PROTOPORPHYRINOGEN OXIDASE"/>
    <property type="match status" value="1"/>
</dbReference>
<comment type="cofactor">
    <cofactor evidence="2 11">
        <name>FAD</name>
        <dbReference type="ChEBI" id="CHEBI:57692"/>
    </cofactor>
</comment>
<dbReference type="NCBIfam" id="NF009081">
    <property type="entry name" value="PRK12416.1"/>
    <property type="match status" value="1"/>
</dbReference>
<dbReference type="RefSeq" id="WP_068608665.1">
    <property type="nucleotide sequence ID" value="NZ_CP011388.1"/>
</dbReference>
<sequence length="470" mass="52522">MKTILVIGGGVTGLSTMYYLQKMLQTNRIDAKLILLEAESSLGGKISTHHEGEFIMETGADSIVSRKSNVAAFLEDLDLTEDVVYNATGTSYIHIDGELKPIPEDCIFGIPLSLQSLVESELVSPEGKLEALKDYYTPNEQFTKNDSMGEFLVHFLGKELVERQIEPVMSGVYSGKLDQLTIASTLPYLLEYKNQYGSILKGLSENRTKLKGDGKPKFLSFQNGVSTLIDRFEQRLDGVEIRKGVRATQIQQLETEGYVVTASDDRKIHADYVVLSTHHPVAQKLLDDEQLDLEFDRLKNSSLISVYIGMDVPDEQLPKDGTGFIAADDSDLACNACTWTSRKWSHTSENSRLLVRLFYKSSKPVYETLQRLTEDQLLEVALTDIERSLGISGQPVTYRVTRWHETMPNYHLGHHDIVSNLESLLAETHPGLFVAGCSYYGVGIPDCIANGEHTANKIMTCIHKADLRQY</sequence>